<evidence type="ECO:0000256" key="3">
    <source>
        <dbReference type="ARBA" id="ARBA00022670"/>
    </source>
</evidence>
<dbReference type="RefSeq" id="WP_108922840.1">
    <property type="nucleotide sequence ID" value="NZ_CP029206.1"/>
</dbReference>
<sequence>MRFILKALILLAIPTFSYAEKSEPILGQLANGFKYTILPLHDEKGHIEIRLRVNAGSVDENDDQAGVAHMVEHLVFRGTEAYPNGLMPYLHSQKWVRARNYNAVTTVDSTTYMLTPPTVASLDQSFEALSQMVFHAKLTQQDLDDERKIIMEEWRQGLGVGATMNEQRTAAVRADSRYTRHRVIGTSESIQSMPATQLQQFYQRWYVPNNMHLLLVGDVQPTQAKQAIQRYFGNVKAKTLPKRDYLEPKLSDRLLINKIQDERSGVSQIAYVFRFDESKHREQTEAGRYARLVDRLALALLTQRLRNQSETLPKGVSAVVVRKADIGRNTVVLGLFASVEPTSHQLGLKQIFSEIERIKRYPITEEELNKQKDLIFAQIENAKKHDGDREFAKWVQVMVETVLVDKPYLTQPEIAKLTEPMLQKITVAEVNQRISDWFSAKDRLVNYQPPRKTEIEPITEAMVNQLKAEVEKAEITEPQKAKEIVPMSLNTVSGKGKIEQAVDFNAQNVKHWILSNCDKVVWLKSPLAKDRTLFLAQNSAGFKAQGIQPWQAQIASQLIAQNAPLDWEVEQLKHWKEQKKVNLSINQTATKLTFDGSVENSKLADLLRLYYAYQTETKVKDGLDEAKEAIARTIDLQSQKSDETERLKALSLLRFNLEEVNNLLPNKASLSSLTEQMLNDEWAKMVVAPTTFYFVNDMNEAEMKTLVSNFLADLPRKQALTSTQQLALAGKDEAKFAMNPEPRSDVRLWSFTPHQWQGKDAMLVALVKNIASNKLKNRLRDQQLGVYSLRFESTLNPETQRIETELSFVTNPEMADKLIEQARQVLLDLPNQISEEELKQTRNTFVKAEQERLKDARTWLSRLVLSETQFGDPRYLTEMQSLADEITLEKAKAIAGQIYNVENDKVFITMPKTTP</sequence>
<dbReference type="GO" id="GO:0046872">
    <property type="term" value="F:metal ion binding"/>
    <property type="evidence" value="ECO:0007669"/>
    <property type="project" value="UniProtKB-KW"/>
</dbReference>
<keyword evidence="7" id="KW-0482">Metalloprotease</keyword>
<reference evidence="13" key="1">
    <citation type="submission" date="2018-05" db="EMBL/GenBank/DDBJ databases">
        <title>Complete genome sequence of Actinobacillus porcitonsillarum reference strain 9953L55 (CCUG 46996).</title>
        <authorList>
            <person name="Dona V."/>
            <person name="Perreten V."/>
        </authorList>
    </citation>
    <scope>NUCLEOTIDE SEQUENCE [LARGE SCALE GENOMIC DNA]</scope>
    <source>
        <strain evidence="13">9953L55</strain>
    </source>
</reference>
<evidence type="ECO:0000313" key="13">
    <source>
        <dbReference type="Proteomes" id="UP000244920"/>
    </source>
</evidence>
<keyword evidence="3" id="KW-0645">Protease</keyword>
<dbReference type="PANTHER" id="PTHR43690">
    <property type="entry name" value="NARDILYSIN"/>
    <property type="match status" value="1"/>
</dbReference>
<evidence type="ECO:0000256" key="6">
    <source>
        <dbReference type="ARBA" id="ARBA00022833"/>
    </source>
</evidence>
<dbReference type="EMBL" id="CP029206">
    <property type="protein sequence ID" value="AWI50351.1"/>
    <property type="molecule type" value="Genomic_DNA"/>
</dbReference>
<feature type="signal peptide" evidence="9">
    <location>
        <begin position="1"/>
        <end position="19"/>
    </location>
</feature>
<keyword evidence="9" id="KW-0732">Signal</keyword>
<keyword evidence="6" id="KW-0862">Zinc</keyword>
<evidence type="ECO:0000256" key="1">
    <source>
        <dbReference type="ARBA" id="ARBA00001947"/>
    </source>
</evidence>
<evidence type="ECO:0000256" key="4">
    <source>
        <dbReference type="ARBA" id="ARBA00022723"/>
    </source>
</evidence>
<evidence type="ECO:0000256" key="2">
    <source>
        <dbReference type="ARBA" id="ARBA00007261"/>
    </source>
</evidence>
<feature type="domain" description="Peptidase M16 C-terminal" evidence="11">
    <location>
        <begin position="691"/>
        <end position="844"/>
    </location>
</feature>
<dbReference type="GO" id="GO:0006508">
    <property type="term" value="P:proteolysis"/>
    <property type="evidence" value="ECO:0007669"/>
    <property type="project" value="UniProtKB-KW"/>
</dbReference>
<comment type="similarity">
    <text evidence="2 8">Belongs to the peptidase M16 family.</text>
</comment>
<feature type="domain" description="Peptidase M16 N-terminal" evidence="10">
    <location>
        <begin position="47"/>
        <end position="154"/>
    </location>
</feature>
<dbReference type="InterPro" id="IPR001431">
    <property type="entry name" value="Pept_M16_Zn_BS"/>
</dbReference>
<protein>
    <submittedName>
        <fullName evidence="12">Peptidase M16</fullName>
    </submittedName>
</protein>
<dbReference type="KEGG" id="apor:DDU33_02060"/>
<evidence type="ECO:0000259" key="10">
    <source>
        <dbReference type="Pfam" id="PF00675"/>
    </source>
</evidence>
<dbReference type="Proteomes" id="UP000244920">
    <property type="component" value="Chromosome"/>
</dbReference>
<name>A0A2U8FHA8_9PAST</name>
<dbReference type="AlphaFoldDB" id="A0A2U8FHA8"/>
<accession>A0A2U8FHA8</accession>
<dbReference type="Pfam" id="PF05193">
    <property type="entry name" value="Peptidase_M16_C"/>
    <property type="match status" value="2"/>
</dbReference>
<dbReference type="InterPro" id="IPR050626">
    <property type="entry name" value="Peptidase_M16"/>
</dbReference>
<dbReference type="SUPFAM" id="SSF63411">
    <property type="entry name" value="LuxS/MPP-like metallohydrolase"/>
    <property type="match status" value="4"/>
</dbReference>
<organism evidence="12 13">
    <name type="scientific">Actinobacillus porcitonsillarum</name>
    <dbReference type="NCBI Taxonomy" id="189834"/>
    <lineage>
        <taxon>Bacteria</taxon>
        <taxon>Pseudomonadati</taxon>
        <taxon>Pseudomonadota</taxon>
        <taxon>Gammaproteobacteria</taxon>
        <taxon>Pasteurellales</taxon>
        <taxon>Pasteurellaceae</taxon>
        <taxon>Actinobacillus</taxon>
    </lineage>
</organism>
<evidence type="ECO:0000313" key="12">
    <source>
        <dbReference type="EMBL" id="AWI50351.1"/>
    </source>
</evidence>
<dbReference type="GO" id="GO:0004222">
    <property type="term" value="F:metalloendopeptidase activity"/>
    <property type="evidence" value="ECO:0007669"/>
    <property type="project" value="InterPro"/>
</dbReference>
<feature type="chain" id="PRO_5016003455" evidence="9">
    <location>
        <begin position="20"/>
        <end position="915"/>
    </location>
</feature>
<keyword evidence="5" id="KW-0378">Hydrolase</keyword>
<proteinExistence type="inferred from homology"/>
<feature type="domain" description="Peptidase M16 C-terminal" evidence="11">
    <location>
        <begin position="195"/>
        <end position="373"/>
    </location>
</feature>
<keyword evidence="4" id="KW-0479">Metal-binding</keyword>
<dbReference type="Pfam" id="PF00675">
    <property type="entry name" value="Peptidase_M16"/>
    <property type="match status" value="1"/>
</dbReference>
<dbReference type="InterPro" id="IPR011765">
    <property type="entry name" value="Pept_M16_N"/>
</dbReference>
<dbReference type="PANTHER" id="PTHR43690:SF17">
    <property type="entry name" value="PROTEIN YHJJ"/>
    <property type="match status" value="1"/>
</dbReference>
<dbReference type="InterPro" id="IPR011249">
    <property type="entry name" value="Metalloenz_LuxS/M16"/>
</dbReference>
<comment type="cofactor">
    <cofactor evidence="1">
        <name>Zn(2+)</name>
        <dbReference type="ChEBI" id="CHEBI:29105"/>
    </cofactor>
</comment>
<keyword evidence="13" id="KW-1185">Reference proteome</keyword>
<gene>
    <name evidence="12" type="ORF">DDU33_02060</name>
</gene>
<evidence type="ECO:0000256" key="5">
    <source>
        <dbReference type="ARBA" id="ARBA00022801"/>
    </source>
</evidence>
<evidence type="ECO:0000256" key="9">
    <source>
        <dbReference type="SAM" id="SignalP"/>
    </source>
</evidence>
<dbReference type="PROSITE" id="PS00143">
    <property type="entry name" value="INSULINASE"/>
    <property type="match status" value="1"/>
</dbReference>
<dbReference type="Gene3D" id="3.30.830.10">
    <property type="entry name" value="Metalloenzyme, LuxS/M16 peptidase-like"/>
    <property type="match status" value="3"/>
</dbReference>
<evidence type="ECO:0000259" key="11">
    <source>
        <dbReference type="Pfam" id="PF05193"/>
    </source>
</evidence>
<evidence type="ECO:0000256" key="7">
    <source>
        <dbReference type="ARBA" id="ARBA00023049"/>
    </source>
</evidence>
<dbReference type="InterPro" id="IPR007863">
    <property type="entry name" value="Peptidase_M16_C"/>
</dbReference>
<evidence type="ECO:0000256" key="8">
    <source>
        <dbReference type="RuleBase" id="RU004447"/>
    </source>
</evidence>